<keyword evidence="2 5" id="KW-0808">Transferase</keyword>
<feature type="domain" description="Methyltransferase type 11" evidence="4">
    <location>
        <begin position="40"/>
        <end position="137"/>
    </location>
</feature>
<dbReference type="PANTHER" id="PTHR43464">
    <property type="entry name" value="METHYLTRANSFERASE"/>
    <property type="match status" value="1"/>
</dbReference>
<dbReference type="GO" id="GO:0008757">
    <property type="term" value="F:S-adenosylmethionine-dependent methyltransferase activity"/>
    <property type="evidence" value="ECO:0007669"/>
    <property type="project" value="InterPro"/>
</dbReference>
<evidence type="ECO:0000256" key="1">
    <source>
        <dbReference type="ARBA" id="ARBA00022603"/>
    </source>
</evidence>
<accession>A0A1I0RSG7</accession>
<dbReference type="AlphaFoldDB" id="A0A1I0RSG7"/>
<name>A0A1I0RSG7_9FIRM</name>
<reference evidence="5 6" key="1">
    <citation type="submission" date="2016-10" db="EMBL/GenBank/DDBJ databases">
        <authorList>
            <person name="de Groot N.N."/>
        </authorList>
    </citation>
    <scope>NUCLEOTIDE SEQUENCE [LARGE SCALE GENOMIC DNA]</scope>
    <source>
        <strain evidence="5 6">DSM 9179</strain>
    </source>
</reference>
<protein>
    <submittedName>
        <fullName evidence="5">Methyltransferase domain-containing protein</fullName>
    </submittedName>
</protein>
<dbReference type="STRING" id="99656.SAMN05421659_12217"/>
<dbReference type="InterPro" id="IPR013216">
    <property type="entry name" value="Methyltransf_11"/>
</dbReference>
<dbReference type="OrthoDB" id="9791837at2"/>
<sequence>MVKSKEWNWKEADKLFWTNPCEESYYYANKWKREGKKTILDLGCGLGRHSILFAEQGFDVTAVDLSQDGVKFLNEWKHKVGLEILTKVCDMNQLPFTNNVFDCIWSFHVISHTDTEGFLTILNEIERVLKPGGNIYFTLCSKESYEYKEAGFPVIDENTIMKIDWPEKDIPHYFVELNDIIKLLCNFNIIQIRHIDNCFFDGSKQNNKHFYIEAILKEEL</sequence>
<dbReference type="PANTHER" id="PTHR43464:SF19">
    <property type="entry name" value="UBIQUINONE BIOSYNTHESIS O-METHYLTRANSFERASE, MITOCHONDRIAL"/>
    <property type="match status" value="1"/>
</dbReference>
<dbReference type="Proteomes" id="UP000199701">
    <property type="component" value="Unassembled WGS sequence"/>
</dbReference>
<dbReference type="SUPFAM" id="SSF53335">
    <property type="entry name" value="S-adenosyl-L-methionine-dependent methyltransferases"/>
    <property type="match status" value="1"/>
</dbReference>
<evidence type="ECO:0000259" key="4">
    <source>
        <dbReference type="Pfam" id="PF08241"/>
    </source>
</evidence>
<dbReference type="RefSeq" id="WP_092457604.1">
    <property type="nucleotide sequence ID" value="NZ_FOJI01000022.1"/>
</dbReference>
<evidence type="ECO:0000313" key="6">
    <source>
        <dbReference type="Proteomes" id="UP000199701"/>
    </source>
</evidence>
<gene>
    <name evidence="5" type="ORF">SAMN05421659_12217</name>
</gene>
<dbReference type="InterPro" id="IPR029063">
    <property type="entry name" value="SAM-dependent_MTases_sf"/>
</dbReference>
<proteinExistence type="predicted"/>
<dbReference type="CDD" id="cd02440">
    <property type="entry name" value="AdoMet_MTases"/>
    <property type="match status" value="1"/>
</dbReference>
<evidence type="ECO:0000256" key="2">
    <source>
        <dbReference type="ARBA" id="ARBA00022679"/>
    </source>
</evidence>
<evidence type="ECO:0000313" key="5">
    <source>
        <dbReference type="EMBL" id="SEW44217.1"/>
    </source>
</evidence>
<keyword evidence="1 5" id="KW-0489">Methyltransferase</keyword>
<organism evidence="5 6">
    <name type="scientific">[Clostridium] fimetarium</name>
    <dbReference type="NCBI Taxonomy" id="99656"/>
    <lineage>
        <taxon>Bacteria</taxon>
        <taxon>Bacillati</taxon>
        <taxon>Bacillota</taxon>
        <taxon>Clostridia</taxon>
        <taxon>Lachnospirales</taxon>
        <taxon>Lachnospiraceae</taxon>
    </lineage>
</organism>
<dbReference type="Gene3D" id="3.40.50.150">
    <property type="entry name" value="Vaccinia Virus protein VP39"/>
    <property type="match status" value="1"/>
</dbReference>
<dbReference type="Pfam" id="PF08241">
    <property type="entry name" value="Methyltransf_11"/>
    <property type="match status" value="1"/>
</dbReference>
<dbReference type="EMBL" id="FOJI01000022">
    <property type="protein sequence ID" value="SEW44217.1"/>
    <property type="molecule type" value="Genomic_DNA"/>
</dbReference>
<dbReference type="GO" id="GO:0032259">
    <property type="term" value="P:methylation"/>
    <property type="evidence" value="ECO:0007669"/>
    <property type="project" value="UniProtKB-KW"/>
</dbReference>
<keyword evidence="3" id="KW-0949">S-adenosyl-L-methionine</keyword>
<evidence type="ECO:0000256" key="3">
    <source>
        <dbReference type="ARBA" id="ARBA00022691"/>
    </source>
</evidence>
<keyword evidence="6" id="KW-1185">Reference proteome</keyword>